<dbReference type="InterPro" id="IPR003594">
    <property type="entry name" value="HATPase_dom"/>
</dbReference>
<dbReference type="PANTHER" id="PTHR24421:SF37">
    <property type="entry name" value="SENSOR HISTIDINE KINASE NARS"/>
    <property type="match status" value="1"/>
</dbReference>
<keyword evidence="2" id="KW-1003">Cell membrane</keyword>
<dbReference type="PROSITE" id="PS50109">
    <property type="entry name" value="HIS_KIN"/>
    <property type="match status" value="1"/>
</dbReference>
<feature type="signal peptide" evidence="10">
    <location>
        <begin position="1"/>
        <end position="26"/>
    </location>
</feature>
<evidence type="ECO:0000256" key="1">
    <source>
        <dbReference type="ARBA" id="ARBA00004651"/>
    </source>
</evidence>
<dbReference type="Gene3D" id="1.20.5.1930">
    <property type="match status" value="1"/>
</dbReference>
<keyword evidence="4 9" id="KW-0812">Transmembrane</keyword>
<dbReference type="Gene3D" id="2.60.40.10">
    <property type="entry name" value="Immunoglobulins"/>
    <property type="match status" value="1"/>
</dbReference>
<feature type="chain" id="PRO_5036725254" description="Histidine kinase domain-containing protein" evidence="10">
    <location>
        <begin position="27"/>
        <end position="1023"/>
    </location>
</feature>
<dbReference type="InterPro" id="IPR050482">
    <property type="entry name" value="Sensor_HK_TwoCompSys"/>
</dbReference>
<dbReference type="SUPFAM" id="SSF63829">
    <property type="entry name" value="Calcium-dependent phosphotriesterase"/>
    <property type="match status" value="2"/>
</dbReference>
<keyword evidence="13" id="KW-1185">Reference proteome</keyword>
<evidence type="ECO:0000259" key="11">
    <source>
        <dbReference type="PROSITE" id="PS50109"/>
    </source>
</evidence>
<evidence type="ECO:0000313" key="12">
    <source>
        <dbReference type="EMBL" id="MBF9142862.1"/>
    </source>
</evidence>
<dbReference type="GO" id="GO:0005886">
    <property type="term" value="C:plasma membrane"/>
    <property type="evidence" value="ECO:0007669"/>
    <property type="project" value="UniProtKB-SubCell"/>
</dbReference>
<dbReference type="SUPFAM" id="SSF55874">
    <property type="entry name" value="ATPase domain of HSP90 chaperone/DNA topoisomerase II/histidine kinase"/>
    <property type="match status" value="1"/>
</dbReference>
<keyword evidence="6 9" id="KW-1133">Transmembrane helix</keyword>
<keyword evidence="7" id="KW-0902">Two-component regulatory system</keyword>
<evidence type="ECO:0000256" key="10">
    <source>
        <dbReference type="SAM" id="SignalP"/>
    </source>
</evidence>
<evidence type="ECO:0000256" key="2">
    <source>
        <dbReference type="ARBA" id="ARBA00022475"/>
    </source>
</evidence>
<gene>
    <name evidence="12" type="ORF">I2I01_14530</name>
</gene>
<keyword evidence="10" id="KW-0732">Signal</keyword>
<dbReference type="InterPro" id="IPR036890">
    <property type="entry name" value="HATPase_C_sf"/>
</dbReference>
<feature type="transmembrane region" description="Helical" evidence="9">
    <location>
        <begin position="788"/>
        <end position="808"/>
    </location>
</feature>
<accession>A0A931BIF2</accession>
<evidence type="ECO:0000313" key="13">
    <source>
        <dbReference type="Proteomes" id="UP000645610"/>
    </source>
</evidence>
<dbReference type="Gene3D" id="3.30.565.10">
    <property type="entry name" value="Histidine kinase-like ATPase, C-terminal domain"/>
    <property type="match status" value="1"/>
</dbReference>
<comment type="caution">
    <text evidence="12">The sequence shown here is derived from an EMBL/GenBank/DDBJ whole genome shotgun (WGS) entry which is preliminary data.</text>
</comment>
<keyword evidence="5" id="KW-0418">Kinase</keyword>
<dbReference type="Gene3D" id="2.130.10.10">
    <property type="entry name" value="YVTN repeat-like/Quinoprotein amine dehydrogenase"/>
    <property type="match status" value="2"/>
</dbReference>
<dbReference type="GO" id="GO:0046983">
    <property type="term" value="F:protein dimerization activity"/>
    <property type="evidence" value="ECO:0007669"/>
    <property type="project" value="InterPro"/>
</dbReference>
<evidence type="ECO:0000256" key="5">
    <source>
        <dbReference type="ARBA" id="ARBA00022777"/>
    </source>
</evidence>
<evidence type="ECO:0000256" key="4">
    <source>
        <dbReference type="ARBA" id="ARBA00022692"/>
    </source>
</evidence>
<organism evidence="12 13">
    <name type="scientific">Hymenobacter properus</name>
    <dbReference type="NCBI Taxonomy" id="2791026"/>
    <lineage>
        <taxon>Bacteria</taxon>
        <taxon>Pseudomonadati</taxon>
        <taxon>Bacteroidota</taxon>
        <taxon>Cytophagia</taxon>
        <taxon>Cytophagales</taxon>
        <taxon>Hymenobacteraceae</taxon>
        <taxon>Hymenobacter</taxon>
    </lineage>
</organism>
<dbReference type="CDD" id="cd16917">
    <property type="entry name" value="HATPase_UhpB-NarQ-NarX-like"/>
    <property type="match status" value="1"/>
</dbReference>
<dbReference type="InterPro" id="IPR011712">
    <property type="entry name" value="Sig_transdc_His_kin_sub3_dim/P"/>
</dbReference>
<dbReference type="Proteomes" id="UP000645610">
    <property type="component" value="Unassembled WGS sequence"/>
</dbReference>
<protein>
    <recommendedName>
        <fullName evidence="11">Histidine kinase domain-containing protein</fullName>
    </recommendedName>
</protein>
<keyword evidence="8 9" id="KW-0472">Membrane</keyword>
<dbReference type="Pfam" id="PF07730">
    <property type="entry name" value="HisKA_3"/>
    <property type="match status" value="1"/>
</dbReference>
<name>A0A931BIF2_9BACT</name>
<proteinExistence type="predicted"/>
<comment type="subcellular location">
    <subcellularLocation>
        <location evidence="1">Cell membrane</location>
        <topology evidence="1">Multi-pass membrane protein</topology>
    </subcellularLocation>
</comment>
<reference evidence="12 13" key="1">
    <citation type="submission" date="2020-11" db="EMBL/GenBank/DDBJ databases">
        <authorList>
            <person name="Kim M.K."/>
        </authorList>
    </citation>
    <scope>NUCLEOTIDE SEQUENCE [LARGE SCALE GENOMIC DNA]</scope>
    <source>
        <strain evidence="12 13">BT439</strain>
    </source>
</reference>
<keyword evidence="3" id="KW-0808">Transferase</keyword>
<dbReference type="GO" id="GO:0000155">
    <property type="term" value="F:phosphorelay sensor kinase activity"/>
    <property type="evidence" value="ECO:0007669"/>
    <property type="project" value="InterPro"/>
</dbReference>
<evidence type="ECO:0000256" key="7">
    <source>
        <dbReference type="ARBA" id="ARBA00023012"/>
    </source>
</evidence>
<dbReference type="EMBL" id="JADQDP010000003">
    <property type="protein sequence ID" value="MBF9142862.1"/>
    <property type="molecule type" value="Genomic_DNA"/>
</dbReference>
<dbReference type="InterPro" id="IPR013783">
    <property type="entry name" value="Ig-like_fold"/>
</dbReference>
<dbReference type="PANTHER" id="PTHR24421">
    <property type="entry name" value="NITRATE/NITRITE SENSOR PROTEIN NARX-RELATED"/>
    <property type="match status" value="1"/>
</dbReference>
<evidence type="ECO:0000256" key="8">
    <source>
        <dbReference type="ARBA" id="ARBA00023136"/>
    </source>
</evidence>
<feature type="domain" description="Histidine kinase" evidence="11">
    <location>
        <begin position="833"/>
        <end position="1023"/>
    </location>
</feature>
<dbReference type="InterPro" id="IPR015943">
    <property type="entry name" value="WD40/YVTN_repeat-like_dom_sf"/>
</dbReference>
<dbReference type="Pfam" id="PF02518">
    <property type="entry name" value="HATPase_c"/>
    <property type="match status" value="1"/>
</dbReference>
<evidence type="ECO:0000256" key="9">
    <source>
        <dbReference type="SAM" id="Phobius"/>
    </source>
</evidence>
<dbReference type="AlphaFoldDB" id="A0A931BIF2"/>
<evidence type="ECO:0000256" key="3">
    <source>
        <dbReference type="ARBA" id="ARBA00022679"/>
    </source>
</evidence>
<sequence length="1023" mass="111649">MLKRIRILYGLLALACLLLASPVARAQPLEQHLDQGLSTVGVRDIARDAAGFAWVAARQGLFRYDGRQLVPLAQLVRRGPTPHGQAIRVVVDAAGTVWVSLPPYGLYAFVPASGELRRVPLPSIIGPRDYARSLLLHQGALWTLWGTRTGQAVLRLPLSQPRQVPRLAWRVPGPGGIGTLEPDSAGRLLLFDADSSWLLLPGGRHRRLAPDSRRYRLRTATGWRCVQPTTHALRLPHGPYALNDSTLLELGPARPPRVLASWPRIRNTAATPHLDVLVRDSTWYWLGAGQLLSLNVRRRAGPPVLRAQPLPLTTGWNGWLAFNRDNTGLWTFAEGVPGVWQLWPRPLAVQALPVADGQHLSTRSLGRLPDGRLLVGTYADTYAQAADSPLAPLRRWANPAGRGVWFCRLALPDGRLLVGLENEGVALVAGSRAEHLAWPGLHPQPMGHTTFCLLRSRAGQLWAGGQEGLFLLDLAARTRRRYREGDDAWPLHHCEIEAITEGIHGELWLATSQGLYALQPATGALRHYGPDEPPPRRLPTGLLRALLFTHPDSLWLATADAGLLLLHPRLGVRRQLTRGRGLPSEVVAFVLAPPPGRVLWVGTDLGLVRYDPRTGRRSDLTTAQGLATNDLNRQSAWYDTARQRLYVGGVGGLSFLAPQALAAAEHRPRLLLTTLTQHHAQPDTIRTDYLPGTLPQGLALAPGDAFADLALSLSDDDGPEPARFAFRLLGSGPAAWQELGTSNRLRLQGLEPGDYTLELRGETGLGTPARQVLRVPVQVRIYWWRRPGVWALLTGLLVAGAGAGVYGWQQRRARQREQQWQAEHALRQRLAADLHDDVGNLLTQISMHSSLLRETPHSPAQTLARLDAMAVAARQAAQQMSDVVWGLDAQHISLSQLLARMRDHAQEVLPPAGLDVRFLTAADLPNPELAPDLGHNLYLIYKEALHNVVKHARATTVTVQLAATALGLALTVADDGRGHDGQFRPGGHGLANMQARAHAVGGTVCYEPQPSGFAVVVALPLGK</sequence>
<dbReference type="RefSeq" id="WP_196287203.1">
    <property type="nucleotide sequence ID" value="NZ_JADQDP010000003.1"/>
</dbReference>
<dbReference type="InterPro" id="IPR005467">
    <property type="entry name" value="His_kinase_dom"/>
</dbReference>
<evidence type="ECO:0000256" key="6">
    <source>
        <dbReference type="ARBA" id="ARBA00022989"/>
    </source>
</evidence>